<dbReference type="Pfam" id="PF09362">
    <property type="entry name" value="DUF1996"/>
    <property type="match status" value="1"/>
</dbReference>
<dbReference type="InterPro" id="IPR018535">
    <property type="entry name" value="DUF1996"/>
</dbReference>
<dbReference type="InterPro" id="IPR002889">
    <property type="entry name" value="WSC_carb-bd"/>
</dbReference>
<proteinExistence type="predicted"/>
<evidence type="ECO:0000313" key="4">
    <source>
        <dbReference type="EMBL" id="OCF34157.1"/>
    </source>
</evidence>
<evidence type="ECO:0000259" key="3">
    <source>
        <dbReference type="PROSITE" id="PS51212"/>
    </source>
</evidence>
<gene>
    <name evidence="4" type="ORF">I316_04107</name>
</gene>
<dbReference type="Proteomes" id="UP000092666">
    <property type="component" value="Unassembled WGS sequence"/>
</dbReference>
<dbReference type="OrthoDB" id="74764at2759"/>
<sequence>MHLILLPLWLTLVNLSLSVQAWVDPFFVVQHGPSLITGRLDPVVSPGGVSSHVHAIIGTSSFQPTYTYENSMAGRCTTANVAVDKSSYWAPNLYRKRSDGKFDLVKMNRANTYYLVRRGSQTETINEFPPGFRMLAGNPNRITYNASDYTNTAISYVCLGRSGAPETGAFPTQSCPQDLRAQVYFPSCWDGKNLWLPNSAHVAYPTSQGYNSGGPCPTTHPKRLFSVFYEFHFTDSYDYTPGARVWANGDDTGYALHADFTFGWPKGFLSQVIPYGEQCAVDFSLENCPPLKKVMVNNGSACTLDPGFLTVKEDIGVNGPIAKLPGNNPVFGRSGAKVPDPNYKETATLSTVTIPIPSGWTKLGCLAEPSGSRALKAASTSDQTMTPEKCISFCSSKGYSIAGVEWSVECYCGNETTGTSLSKIDNSLSCSMPCNGLEYSQGYCGGSSTLTIYQKGAKVVSSSSSLSSVKPSSSTSKPATSSPKTSTVSTKAVSTAKIGTTSKWTSTVKTSSTVKVATTAKTTTIVKISLTSTVKTTATTAKPTSTAKTSTTASAATLTVKASTSASSKATLNTRGVRSEHRRSRH</sequence>
<feature type="signal peptide" evidence="2">
    <location>
        <begin position="1"/>
        <end position="21"/>
    </location>
</feature>
<dbReference type="Pfam" id="PF01822">
    <property type="entry name" value="WSC"/>
    <property type="match status" value="1"/>
</dbReference>
<protein>
    <recommendedName>
        <fullName evidence="3">WSC domain-containing protein</fullName>
    </recommendedName>
</protein>
<reference evidence="4 5" key="1">
    <citation type="submission" date="2013-07" db="EMBL/GenBank/DDBJ databases">
        <title>The Genome Sequence of Cryptococcus heveanensis BCC8398.</title>
        <authorList>
            <consortium name="The Broad Institute Genome Sequencing Platform"/>
            <person name="Cuomo C."/>
            <person name="Litvintseva A."/>
            <person name="Chen Y."/>
            <person name="Heitman J."/>
            <person name="Sun S."/>
            <person name="Springer D."/>
            <person name="Dromer F."/>
            <person name="Young S.K."/>
            <person name="Zeng Q."/>
            <person name="Gargeya S."/>
            <person name="Fitzgerald M."/>
            <person name="Abouelleil A."/>
            <person name="Alvarado L."/>
            <person name="Berlin A.M."/>
            <person name="Chapman S.B."/>
            <person name="Dewar J."/>
            <person name="Goldberg J."/>
            <person name="Griggs A."/>
            <person name="Gujja S."/>
            <person name="Hansen M."/>
            <person name="Howarth C."/>
            <person name="Imamovic A."/>
            <person name="Larimer J."/>
            <person name="McCowan C."/>
            <person name="Murphy C."/>
            <person name="Pearson M."/>
            <person name="Priest M."/>
            <person name="Roberts A."/>
            <person name="Saif S."/>
            <person name="Shea T."/>
            <person name="Sykes S."/>
            <person name="Wortman J."/>
            <person name="Nusbaum C."/>
            <person name="Birren B."/>
        </authorList>
    </citation>
    <scope>NUCLEOTIDE SEQUENCE [LARGE SCALE GENOMIC DNA]</scope>
    <source>
        <strain evidence="4 5">BCC8398</strain>
    </source>
</reference>
<feature type="compositionally biased region" description="Low complexity" evidence="1">
    <location>
        <begin position="539"/>
        <end position="571"/>
    </location>
</feature>
<feature type="region of interest" description="Disordered" evidence="1">
    <location>
        <begin position="464"/>
        <end position="492"/>
    </location>
</feature>
<keyword evidence="5" id="KW-1185">Reference proteome</keyword>
<dbReference type="SMART" id="SM00321">
    <property type="entry name" value="WSC"/>
    <property type="match status" value="1"/>
</dbReference>
<reference evidence="5" key="2">
    <citation type="submission" date="2013-12" db="EMBL/GenBank/DDBJ databases">
        <title>Evolution of pathogenesis and genome organization in the Tremellales.</title>
        <authorList>
            <person name="Cuomo C."/>
            <person name="Litvintseva A."/>
            <person name="Heitman J."/>
            <person name="Chen Y."/>
            <person name="Sun S."/>
            <person name="Springer D."/>
            <person name="Dromer F."/>
            <person name="Young S."/>
            <person name="Zeng Q."/>
            <person name="Chapman S."/>
            <person name="Gujja S."/>
            <person name="Saif S."/>
            <person name="Birren B."/>
        </authorList>
    </citation>
    <scope>NUCLEOTIDE SEQUENCE [LARGE SCALE GENOMIC DNA]</scope>
    <source>
        <strain evidence="5">BCC8398</strain>
    </source>
</reference>
<organism evidence="4 5">
    <name type="scientific">Kwoniella heveanensis BCC8398</name>
    <dbReference type="NCBI Taxonomy" id="1296120"/>
    <lineage>
        <taxon>Eukaryota</taxon>
        <taxon>Fungi</taxon>
        <taxon>Dikarya</taxon>
        <taxon>Basidiomycota</taxon>
        <taxon>Agaricomycotina</taxon>
        <taxon>Tremellomycetes</taxon>
        <taxon>Tremellales</taxon>
        <taxon>Cryptococcaceae</taxon>
        <taxon>Kwoniella</taxon>
    </lineage>
</organism>
<name>A0A1B9GT43_9TREE</name>
<accession>A0A1B9GT43</accession>
<dbReference type="PANTHER" id="PTHR43662">
    <property type="match status" value="1"/>
</dbReference>
<dbReference type="PANTHER" id="PTHR43662:SF3">
    <property type="entry name" value="DOMAIN PROTEIN, PUTATIVE (AFU_ORTHOLOGUE AFUA_6G11970)-RELATED"/>
    <property type="match status" value="1"/>
</dbReference>
<feature type="domain" description="WSC" evidence="3">
    <location>
        <begin position="359"/>
        <end position="456"/>
    </location>
</feature>
<dbReference type="PROSITE" id="PS51212">
    <property type="entry name" value="WSC"/>
    <property type="match status" value="1"/>
</dbReference>
<feature type="region of interest" description="Disordered" evidence="1">
    <location>
        <begin position="539"/>
        <end position="586"/>
    </location>
</feature>
<evidence type="ECO:0000256" key="1">
    <source>
        <dbReference type="SAM" id="MobiDB-lite"/>
    </source>
</evidence>
<keyword evidence="2" id="KW-0732">Signal</keyword>
<feature type="chain" id="PRO_5008627378" description="WSC domain-containing protein" evidence="2">
    <location>
        <begin position="22"/>
        <end position="586"/>
    </location>
</feature>
<dbReference type="EMBL" id="KI669501">
    <property type="protein sequence ID" value="OCF34157.1"/>
    <property type="molecule type" value="Genomic_DNA"/>
</dbReference>
<evidence type="ECO:0000256" key="2">
    <source>
        <dbReference type="SAM" id="SignalP"/>
    </source>
</evidence>
<dbReference type="STRING" id="1296120.A0A1B9GT43"/>
<dbReference type="AlphaFoldDB" id="A0A1B9GT43"/>
<evidence type="ECO:0000313" key="5">
    <source>
        <dbReference type="Proteomes" id="UP000092666"/>
    </source>
</evidence>